<accession>A0ACC0WQP7</accession>
<evidence type="ECO:0000313" key="2">
    <source>
        <dbReference type="Proteomes" id="UP001163321"/>
    </source>
</evidence>
<proteinExistence type="predicted"/>
<evidence type="ECO:0000313" key="1">
    <source>
        <dbReference type="EMBL" id="KAI9921000.1"/>
    </source>
</evidence>
<gene>
    <name evidence="1" type="ORF">PsorP6_000906</name>
</gene>
<keyword evidence="2" id="KW-1185">Reference proteome</keyword>
<sequence>MATICSAFRQLTTGCVASADSPLPLNRRPASFLSSSSHFPTLNGSMTLYGPAKRVARNSRAGYTSLDQFTRSVEKIATLRVPKTYTGDLKGHMVSSLDAVLGVQLVASCRRDFRVCVNFVLPGSDAESLGINPAALVVAINGRSMRGVSLQRVLLTIRHALNLTEDKSGSMVDVPDIGNFIEVDFAHSEHEMNVDRNPFALTQFPSPQGQHLPGVKQFQDGNEVDTRQEPMQISSQVSPTFLIHGRERSRSFKHFWMSDRSSKACYECEQLFTFFRRRHHCRLCGQIFCANCCSRLPQSFGGNKVDESIIRLRKQLVCRTCHRQLREGLQLELTGAHFEEDPQKAVNSPPSQTLLLMPQHIAEAMERSTSDASSYKPLDRPDLFGKDEINDDMRVSDQPEKSRPPVLFSMFPKVQIVASAQHLVHQHHLHELTKQVKQIDHGAALRLRTYSEPQILFERKNAQHASRKLKRSNSQTDLGNPNNHRWSEAEFKRLVAESNAQARLEGTYPPTSNALTTRPKALSASFDTARFGSAVQWNPFGCEKLVTKDVGVLTIVGLSKDVRDEFDDPDCVARREAVLEKMSNDARDRIEERIFHLLDNAPAVSQLFMVEQHRWMQIINLFAHRAALTVSCEPDQGDLLDIMQYVRIQCLDGGRVQDSFFIDGVMIHKSLARKGMRSDILNPRILLIASELDYQRKKEVISSLESVAGQELEYMHIVTEKIMTLNPDIVMFEGHVHRVAEELLFKGNVAVVKNVRLIDLQRVARCTGASVLTSYDHIDKMSDVGVIGSCKRFYVLLSDQEPKSAKKIGFRANSNGVFEVKKGSDTYDQRKKRTQRQNLVFEGGLMSKGCTLCLRGGTSSVFADITNVLTVVIRAAYNMRLQRSMLASYGYIPPRRNHERSVAEEWFAKSSTSLYISLKSNSLSMRAALKETQAMCKWCKAHTRFNNISSLRVVHGANSDNGSSANATIVQSGYSNGCTCGAKSSDSLRDRILFSTCWSSLEGRTASKAEMMCIDFYSSNDMSVGQFLDRYCFANDKPEFKRAFTTSKLSFSHDTGRVVIRVKDLNELKDSSGQLAPAEFLRDVSYRSVLKKIRSDEVLMWSRNLQGGNTPTHLSSRYSVIPKDAWNYSFGKFLEDLFYGKAMDIDCVRFPHLVGVSGSRDASLIHYFSRRGRVVSVHVKPLEPVLHVALQPALWQDHIDHQVQLEAIHDLCDLVREVYDVTTSKVAESMADLVTPLHAKQNLKILRNEVQQWYSCFAAKIESNPPQDVFAYNAQFREIYEYAVGWSLRITRAVQATVKPTMVSHIDSPKSSLPKAWFDQLAQQAESSDRYSDPSTPSVLGSTPVNIHFQEPGNLAHLASFARSLAAANSASPVKEMAQVANEVTNTLRQNGTRNSHQSEPWDTDEDDDHYDETSHSFPIDYMAETEPYMSGPTMFGKTMSTLGTSNHVASTMGALASRRALENFRLTQQAKKADGLGYLALPKRLLEWHPSLPMGANKAPVLVNAKQPTSVVAYSLFSKEYSHCIHENMRKDTCRYTFEAKTTYKGVRPGPDCRQSEEIRNMLRILRSATRNNVDHSFIDENQFQSAVRFSCKSYYAMQFHALRKLYYGGDRNYVESLCNCQQWNAAGGKSGAGFLKTRDERFIAKAIPEIELQMFLSMANEYFCYMAKTFEDDLSSMLSKVLGIYKVSISNTIQSGGSDQNVRMCVIVMENLMYGREVDFSFDLKGKMEGRYKEGQNGVSRSVLWDRNFVELAGGIPLPLQESAFSLLLSAIMNDTTFLASVQATDYSMLVGYDVDKQELVACIIDYIHKYDFMKMMEHAGKRLIQEEGEITVLNPKHYRKRFCLAMNKYFVTIPSRYTKVTVVRNMASTNTVGSSGATPQEDDAHAPYSTSTVASSLGTNASYHGKVRDGNLLYNIHYEQKEA</sequence>
<comment type="caution">
    <text evidence="1">The sequence shown here is derived from an EMBL/GenBank/DDBJ whole genome shotgun (WGS) entry which is preliminary data.</text>
</comment>
<reference evidence="1 2" key="1">
    <citation type="journal article" date="2022" name="bioRxiv">
        <title>The genome of the oomycete Peronosclerospora sorghi, a cosmopolitan pathogen of maize and sorghum, is inflated with dispersed pseudogenes.</title>
        <authorList>
            <person name="Fletcher K."/>
            <person name="Martin F."/>
            <person name="Isakeit T."/>
            <person name="Cavanaugh K."/>
            <person name="Magill C."/>
            <person name="Michelmore R."/>
        </authorList>
    </citation>
    <scope>NUCLEOTIDE SEQUENCE [LARGE SCALE GENOMIC DNA]</scope>
    <source>
        <strain evidence="1">P6</strain>
    </source>
</reference>
<name>A0ACC0WQP7_9STRA</name>
<protein>
    <submittedName>
        <fullName evidence="1">Uncharacterized protein</fullName>
    </submittedName>
</protein>
<organism evidence="1 2">
    <name type="scientific">Peronosclerospora sorghi</name>
    <dbReference type="NCBI Taxonomy" id="230839"/>
    <lineage>
        <taxon>Eukaryota</taxon>
        <taxon>Sar</taxon>
        <taxon>Stramenopiles</taxon>
        <taxon>Oomycota</taxon>
        <taxon>Peronosporomycetes</taxon>
        <taxon>Peronosporales</taxon>
        <taxon>Peronosporaceae</taxon>
        <taxon>Peronosclerospora</taxon>
    </lineage>
</organism>
<dbReference type="EMBL" id="CM047580">
    <property type="protein sequence ID" value="KAI9921000.1"/>
    <property type="molecule type" value="Genomic_DNA"/>
</dbReference>
<dbReference type="Proteomes" id="UP001163321">
    <property type="component" value="Chromosome 1"/>
</dbReference>